<dbReference type="Proteomes" id="UP000070138">
    <property type="component" value="Unassembled WGS sequence"/>
</dbReference>
<gene>
    <name evidence="2" type="ORF">LS48_09270</name>
</gene>
<dbReference type="EMBL" id="JRWG01000005">
    <property type="protein sequence ID" value="KXN98740.1"/>
    <property type="molecule type" value="Genomic_DNA"/>
</dbReference>
<protein>
    <recommendedName>
        <fullName evidence="1">RES domain-containing protein</fullName>
    </recommendedName>
</protein>
<reference evidence="3" key="1">
    <citation type="submission" date="2014-10" db="EMBL/GenBank/DDBJ databases">
        <title>Genome sequencing of Vitellibacter sp. D-24.</title>
        <authorList>
            <person name="Thevarajoo S."/>
            <person name="Selvaratnam C."/>
            <person name="Goh K.M."/>
            <person name="Chong C.S."/>
        </authorList>
    </citation>
    <scope>NUCLEOTIDE SEQUENCE [LARGE SCALE GENOMIC DNA]</scope>
    <source>
        <strain evidence="3">D-24</strain>
    </source>
</reference>
<keyword evidence="3" id="KW-1185">Reference proteome</keyword>
<reference evidence="2 3" key="2">
    <citation type="journal article" date="2016" name="Int. J. Syst. Evol. Microbiol.">
        <title>Vitellibacter aquimaris sp. nov., a marine bacterium isolated from seawater.</title>
        <authorList>
            <person name="Thevarajoo S."/>
            <person name="Selvaratnam C."/>
            <person name="Goh K.M."/>
            <person name="Hong K.W."/>
            <person name="Chan X.Y."/>
            <person name="Chan K.G."/>
            <person name="Chong C.S."/>
        </authorList>
    </citation>
    <scope>NUCLEOTIDE SEQUENCE [LARGE SCALE GENOMIC DNA]</scope>
    <source>
        <strain evidence="2 3">D-24</strain>
    </source>
</reference>
<comment type="caution">
    <text evidence="2">The sequence shown here is derived from an EMBL/GenBank/DDBJ whole genome shotgun (WGS) entry which is preliminary data.</text>
</comment>
<proteinExistence type="predicted"/>
<feature type="domain" description="RES" evidence="1">
    <location>
        <begin position="14"/>
        <end position="140"/>
    </location>
</feature>
<dbReference type="InterPro" id="IPR014914">
    <property type="entry name" value="RES_dom"/>
</dbReference>
<evidence type="ECO:0000313" key="3">
    <source>
        <dbReference type="Proteomes" id="UP000070138"/>
    </source>
</evidence>
<dbReference type="AlphaFoldDB" id="A0A137RGX6"/>
<dbReference type="RefSeq" id="WP_062622272.1">
    <property type="nucleotide sequence ID" value="NZ_JRWG01000005.1"/>
</dbReference>
<dbReference type="Pfam" id="PF08808">
    <property type="entry name" value="RES"/>
    <property type="match status" value="1"/>
</dbReference>
<evidence type="ECO:0000313" key="2">
    <source>
        <dbReference type="EMBL" id="KXN98740.1"/>
    </source>
</evidence>
<sequence length="152" mass="17512">MRIFRISKTEYIDDLSGEGARLYGGRWNLVGDPVVYFSQNLSLSLLEIIVHVEFAKLPVGYSFLEVEILDKFIKPIQSLDFIKPKWSSEEAAKQVQMLGSFWLKRHESLALRVPSAILELEHNILINPHHKDIGNIKIIKKGTLDFDPRLIR</sequence>
<dbReference type="STRING" id="1548749.LS48_09270"/>
<name>A0A137RGX6_9FLAO</name>
<dbReference type="PATRIC" id="fig|1548749.3.peg.1951"/>
<evidence type="ECO:0000259" key="1">
    <source>
        <dbReference type="SMART" id="SM00953"/>
    </source>
</evidence>
<organism evidence="2 3">
    <name type="scientific">Aequorivita aquimaris</name>
    <dbReference type="NCBI Taxonomy" id="1548749"/>
    <lineage>
        <taxon>Bacteria</taxon>
        <taxon>Pseudomonadati</taxon>
        <taxon>Bacteroidota</taxon>
        <taxon>Flavobacteriia</taxon>
        <taxon>Flavobacteriales</taxon>
        <taxon>Flavobacteriaceae</taxon>
        <taxon>Aequorivita</taxon>
    </lineage>
</organism>
<dbReference type="OrthoDB" id="9789501at2"/>
<accession>A0A137RGX6</accession>
<dbReference type="SMART" id="SM00953">
    <property type="entry name" value="RES"/>
    <property type="match status" value="1"/>
</dbReference>